<evidence type="ECO:0000313" key="1">
    <source>
        <dbReference type="EMBL" id="ORY56313.1"/>
    </source>
</evidence>
<evidence type="ECO:0008006" key="3">
    <source>
        <dbReference type="Google" id="ProtNLM"/>
    </source>
</evidence>
<gene>
    <name evidence="1" type="ORF">BCR38DRAFT_505154</name>
</gene>
<protein>
    <recommendedName>
        <fullName evidence="3">NmrA-like domain-containing protein</fullName>
    </recommendedName>
</protein>
<dbReference type="EMBL" id="MCFJ01000023">
    <property type="protein sequence ID" value="ORY56313.1"/>
    <property type="molecule type" value="Genomic_DNA"/>
</dbReference>
<dbReference type="GeneID" id="63781129"/>
<comment type="caution">
    <text evidence="1">The sequence shown here is derived from an EMBL/GenBank/DDBJ whole genome shotgun (WGS) entry which is preliminary data.</text>
</comment>
<sequence>MTKIITVTGSTGAQGGVVVNPSPGSQKVILRRSFLKRVSKWSKQAYDKDSPAEAYSKYSSTLLPCESARTPHPQYAQGVHAIFTVTNLWEHLNLGKTEDEAGEIGEDRDMKLAGAAAQTPTFEHYPWFTTPSAKLESTTNISFLTLNARPTWIPGSNLSYWSRPRRRHISTVDTTRKHWLSSHFPSLSNTQVAPLFCL</sequence>
<keyword evidence="2" id="KW-1185">Reference proteome</keyword>
<dbReference type="RefSeq" id="XP_040710030.1">
    <property type="nucleotide sequence ID" value="XM_040864917.1"/>
</dbReference>
<dbReference type="OrthoDB" id="300709at2759"/>
<evidence type="ECO:0000313" key="2">
    <source>
        <dbReference type="Proteomes" id="UP000193689"/>
    </source>
</evidence>
<proteinExistence type="predicted"/>
<dbReference type="InParanoid" id="A0A1Y2DAL7"/>
<organism evidence="1 2">
    <name type="scientific">Pseudomassariella vexata</name>
    <dbReference type="NCBI Taxonomy" id="1141098"/>
    <lineage>
        <taxon>Eukaryota</taxon>
        <taxon>Fungi</taxon>
        <taxon>Dikarya</taxon>
        <taxon>Ascomycota</taxon>
        <taxon>Pezizomycotina</taxon>
        <taxon>Sordariomycetes</taxon>
        <taxon>Xylariomycetidae</taxon>
        <taxon>Amphisphaeriales</taxon>
        <taxon>Pseudomassariaceae</taxon>
        <taxon>Pseudomassariella</taxon>
    </lineage>
</organism>
<accession>A0A1Y2DAL7</accession>
<dbReference type="AlphaFoldDB" id="A0A1Y2DAL7"/>
<dbReference type="STRING" id="1141098.A0A1Y2DAL7"/>
<name>A0A1Y2DAL7_9PEZI</name>
<reference evidence="1 2" key="1">
    <citation type="submission" date="2016-07" db="EMBL/GenBank/DDBJ databases">
        <title>Pervasive Adenine N6-methylation of Active Genes in Fungi.</title>
        <authorList>
            <consortium name="DOE Joint Genome Institute"/>
            <person name="Mondo S.J."/>
            <person name="Dannebaum R.O."/>
            <person name="Kuo R.C."/>
            <person name="Labutti K."/>
            <person name="Haridas S."/>
            <person name="Kuo A."/>
            <person name="Salamov A."/>
            <person name="Ahrendt S.R."/>
            <person name="Lipzen A."/>
            <person name="Sullivan W."/>
            <person name="Andreopoulos W.B."/>
            <person name="Clum A."/>
            <person name="Lindquist E."/>
            <person name="Daum C."/>
            <person name="Ramamoorthy G.K."/>
            <person name="Gryganskyi A."/>
            <person name="Culley D."/>
            <person name="Magnuson J.K."/>
            <person name="James T.Y."/>
            <person name="O'Malley M.A."/>
            <person name="Stajich J.E."/>
            <person name="Spatafora J.W."/>
            <person name="Visel A."/>
            <person name="Grigoriev I.V."/>
        </authorList>
    </citation>
    <scope>NUCLEOTIDE SEQUENCE [LARGE SCALE GENOMIC DNA]</scope>
    <source>
        <strain evidence="1 2">CBS 129021</strain>
    </source>
</reference>
<dbReference type="Proteomes" id="UP000193689">
    <property type="component" value="Unassembled WGS sequence"/>
</dbReference>